<keyword evidence="6 7" id="KW-0234">DNA repair</keyword>
<evidence type="ECO:0000313" key="9">
    <source>
        <dbReference type="EMBL" id="GLC26270.1"/>
    </source>
</evidence>
<dbReference type="PROSITE" id="PS01300">
    <property type="entry name" value="RECR"/>
    <property type="match status" value="1"/>
</dbReference>
<dbReference type="AlphaFoldDB" id="A0AA37Q483"/>
<dbReference type="HAMAP" id="MF_00017">
    <property type="entry name" value="RecR"/>
    <property type="match status" value="1"/>
</dbReference>
<protein>
    <recommendedName>
        <fullName evidence="7">Recombination protein RecR</fullName>
    </recommendedName>
</protein>
<dbReference type="GO" id="GO:0008270">
    <property type="term" value="F:zinc ion binding"/>
    <property type="evidence" value="ECO:0007669"/>
    <property type="project" value="UniProtKB-KW"/>
</dbReference>
<comment type="similarity">
    <text evidence="7">Belongs to the RecR family.</text>
</comment>
<dbReference type="EMBL" id="BRXS01000004">
    <property type="protein sequence ID" value="GLC26270.1"/>
    <property type="molecule type" value="Genomic_DNA"/>
</dbReference>
<organism evidence="9 10">
    <name type="scientific">Roseisolibacter agri</name>
    <dbReference type="NCBI Taxonomy" id="2014610"/>
    <lineage>
        <taxon>Bacteria</taxon>
        <taxon>Pseudomonadati</taxon>
        <taxon>Gemmatimonadota</taxon>
        <taxon>Gemmatimonadia</taxon>
        <taxon>Gemmatimonadales</taxon>
        <taxon>Gemmatimonadaceae</taxon>
        <taxon>Roseisolibacter</taxon>
    </lineage>
</organism>
<evidence type="ECO:0000313" key="10">
    <source>
        <dbReference type="Proteomes" id="UP001161325"/>
    </source>
</evidence>
<dbReference type="PANTHER" id="PTHR30446:SF0">
    <property type="entry name" value="RECOMBINATION PROTEIN RECR"/>
    <property type="match status" value="1"/>
</dbReference>
<dbReference type="CDD" id="cd01025">
    <property type="entry name" value="TOPRIM_recR"/>
    <property type="match status" value="1"/>
</dbReference>
<reference evidence="9" key="1">
    <citation type="submission" date="2022-08" db="EMBL/GenBank/DDBJ databases">
        <title>Draft genome sequencing of Roseisolibacter agri AW1220.</title>
        <authorList>
            <person name="Tobiishi Y."/>
            <person name="Tonouchi A."/>
        </authorList>
    </citation>
    <scope>NUCLEOTIDE SEQUENCE</scope>
    <source>
        <strain evidence="9">AW1220</strain>
    </source>
</reference>
<evidence type="ECO:0000256" key="4">
    <source>
        <dbReference type="ARBA" id="ARBA00022833"/>
    </source>
</evidence>
<feature type="domain" description="Toprim" evidence="8">
    <location>
        <begin position="77"/>
        <end position="174"/>
    </location>
</feature>
<evidence type="ECO:0000259" key="8">
    <source>
        <dbReference type="PROSITE" id="PS50880"/>
    </source>
</evidence>
<dbReference type="RefSeq" id="WP_284350728.1">
    <property type="nucleotide sequence ID" value="NZ_BRXS01000004.1"/>
</dbReference>
<dbReference type="Gene3D" id="3.40.1360.10">
    <property type="match status" value="1"/>
</dbReference>
<accession>A0AA37Q483</accession>
<dbReference type="Pfam" id="PF13662">
    <property type="entry name" value="Toprim_4"/>
    <property type="match status" value="1"/>
</dbReference>
<dbReference type="Pfam" id="PF21176">
    <property type="entry name" value="RecR_HhH"/>
    <property type="match status" value="1"/>
</dbReference>
<comment type="function">
    <text evidence="7">May play a role in DNA repair. It seems to be involved in an RecBC-independent recombinational process of DNA repair. It may act with RecF and RecO.</text>
</comment>
<name>A0AA37Q483_9BACT</name>
<dbReference type="InterPro" id="IPR015967">
    <property type="entry name" value="Rcmb_RecR_Znf"/>
</dbReference>
<evidence type="ECO:0000256" key="1">
    <source>
        <dbReference type="ARBA" id="ARBA00022723"/>
    </source>
</evidence>
<keyword evidence="10" id="KW-1185">Reference proteome</keyword>
<evidence type="ECO:0000256" key="5">
    <source>
        <dbReference type="ARBA" id="ARBA00023172"/>
    </source>
</evidence>
<evidence type="ECO:0000256" key="7">
    <source>
        <dbReference type="HAMAP-Rule" id="MF_00017"/>
    </source>
</evidence>
<feature type="zinc finger region" description="C4-type" evidence="7">
    <location>
        <begin position="54"/>
        <end position="69"/>
    </location>
</feature>
<dbReference type="GO" id="GO:0003677">
    <property type="term" value="F:DNA binding"/>
    <property type="evidence" value="ECO:0007669"/>
    <property type="project" value="UniProtKB-UniRule"/>
</dbReference>
<dbReference type="Pfam" id="PF21175">
    <property type="entry name" value="RecR_C"/>
    <property type="match status" value="1"/>
</dbReference>
<dbReference type="Gene3D" id="1.10.8.420">
    <property type="entry name" value="RecR Domain 1"/>
    <property type="match status" value="1"/>
</dbReference>
<evidence type="ECO:0000256" key="6">
    <source>
        <dbReference type="ARBA" id="ARBA00023204"/>
    </source>
</evidence>
<keyword evidence="1 7" id="KW-0479">Metal-binding</keyword>
<sequence length="197" mass="21626">MSAIDELAAELSKLPGIGRKTALRLTYYLLKQRPEQSRRLADALTTLAERVRPCAECFNLTEEERCAVCRDQRRDRSVICAVEEASDIGAIERTGEYRGLYHVLGGRLSPLDGVMPEDLTIDRLVTRVRDGEIREVIVATNPSLEGEATALYVQRQLAGQVSGVAVTRIARGLPVGGDLEYADGVTIAQAIAARREM</sequence>
<comment type="caution">
    <text evidence="9">The sequence shown here is derived from an EMBL/GenBank/DDBJ whole genome shotgun (WGS) entry which is preliminary data.</text>
</comment>
<dbReference type="NCBIfam" id="TIGR00615">
    <property type="entry name" value="recR"/>
    <property type="match status" value="1"/>
</dbReference>
<dbReference type="InterPro" id="IPR034137">
    <property type="entry name" value="TOPRIM_RecR"/>
</dbReference>
<evidence type="ECO:0000256" key="3">
    <source>
        <dbReference type="ARBA" id="ARBA00022771"/>
    </source>
</evidence>
<dbReference type="PROSITE" id="PS50880">
    <property type="entry name" value="TOPRIM"/>
    <property type="match status" value="1"/>
</dbReference>
<dbReference type="PANTHER" id="PTHR30446">
    <property type="entry name" value="RECOMBINATION PROTEIN RECR"/>
    <property type="match status" value="1"/>
</dbReference>
<dbReference type="InterPro" id="IPR006171">
    <property type="entry name" value="TOPRIM_dom"/>
</dbReference>
<dbReference type="Gene3D" id="3.30.60.80">
    <property type="match status" value="1"/>
</dbReference>
<keyword evidence="5 7" id="KW-0233">DNA recombination</keyword>
<dbReference type="Gene3D" id="6.10.250.240">
    <property type="match status" value="1"/>
</dbReference>
<keyword evidence="2 7" id="KW-0227">DNA damage</keyword>
<keyword evidence="4 7" id="KW-0862">Zinc</keyword>
<dbReference type="GO" id="GO:0006281">
    <property type="term" value="P:DNA repair"/>
    <property type="evidence" value="ECO:0007669"/>
    <property type="project" value="UniProtKB-UniRule"/>
</dbReference>
<dbReference type="Pfam" id="PF02132">
    <property type="entry name" value="RecR_ZnF"/>
    <property type="match status" value="1"/>
</dbReference>
<dbReference type="SUPFAM" id="SSF111304">
    <property type="entry name" value="Recombination protein RecR"/>
    <property type="match status" value="1"/>
</dbReference>
<evidence type="ECO:0000256" key="2">
    <source>
        <dbReference type="ARBA" id="ARBA00022763"/>
    </source>
</evidence>
<dbReference type="SMART" id="SM00493">
    <property type="entry name" value="TOPRIM"/>
    <property type="match status" value="1"/>
</dbReference>
<proteinExistence type="inferred from homology"/>
<dbReference type="InterPro" id="IPR000093">
    <property type="entry name" value="DNA_Rcmb_RecR"/>
</dbReference>
<keyword evidence="3 7" id="KW-0863">Zinc-finger</keyword>
<gene>
    <name evidence="7 9" type="primary">recR</name>
    <name evidence="9" type="ORF">rosag_27830</name>
</gene>
<dbReference type="Proteomes" id="UP001161325">
    <property type="component" value="Unassembled WGS sequence"/>
</dbReference>
<dbReference type="InterPro" id="IPR023627">
    <property type="entry name" value="Rcmb_RecR"/>
</dbReference>
<dbReference type="GO" id="GO:0006310">
    <property type="term" value="P:DNA recombination"/>
    <property type="evidence" value="ECO:0007669"/>
    <property type="project" value="UniProtKB-UniRule"/>
</dbReference>